<sequence length="127" mass="15205">MIHPPQWLTNEAIDLISLDKYESVHAEFMKAFAEEEKALNPPFHLYPVMKQGLEKGTFWCSLALMSPTALFKIFYDYIQPRFSKVYDDPAFWRITMPYWTFDTFAFIEHKVNEKERYDFSLREAFKA</sequence>
<evidence type="ECO:0000313" key="1">
    <source>
        <dbReference type="EMBL" id="RJE26603.1"/>
    </source>
</evidence>
<proteinExistence type="predicted"/>
<gene>
    <name evidence="1" type="ORF">PHISCL_01017</name>
</gene>
<keyword evidence="2" id="KW-1185">Reference proteome</keyword>
<protein>
    <submittedName>
        <fullName evidence="1">Phosphotransferase enzyme family</fullName>
    </submittedName>
</protein>
<reference evidence="2" key="1">
    <citation type="submission" date="2017-02" db="EMBL/GenBank/DDBJ databases">
        <authorList>
            <person name="Tafer H."/>
            <person name="Lopandic K."/>
        </authorList>
    </citation>
    <scope>NUCLEOTIDE SEQUENCE [LARGE SCALE GENOMIC DNA]</scope>
    <source>
        <strain evidence="2">CBS 366.77</strain>
    </source>
</reference>
<dbReference type="EMBL" id="MVGC01000018">
    <property type="protein sequence ID" value="RJE26603.1"/>
    <property type="molecule type" value="Genomic_DNA"/>
</dbReference>
<dbReference type="AlphaFoldDB" id="A0A3A2ZW91"/>
<dbReference type="STRING" id="2070753.A0A3A2ZW91"/>
<comment type="caution">
    <text evidence="1">The sequence shown here is derived from an EMBL/GenBank/DDBJ whole genome shotgun (WGS) entry which is preliminary data.</text>
</comment>
<evidence type="ECO:0000313" key="2">
    <source>
        <dbReference type="Proteomes" id="UP000266188"/>
    </source>
</evidence>
<accession>A0A3A2ZW91</accession>
<keyword evidence="1" id="KW-0808">Transferase</keyword>
<dbReference type="OrthoDB" id="3645574at2759"/>
<dbReference type="GO" id="GO:0016740">
    <property type="term" value="F:transferase activity"/>
    <property type="evidence" value="ECO:0007669"/>
    <property type="project" value="UniProtKB-KW"/>
</dbReference>
<name>A0A3A2ZW91_9EURO</name>
<dbReference type="Proteomes" id="UP000266188">
    <property type="component" value="Unassembled WGS sequence"/>
</dbReference>
<organism evidence="1 2">
    <name type="scientific">Aspergillus sclerotialis</name>
    <dbReference type="NCBI Taxonomy" id="2070753"/>
    <lineage>
        <taxon>Eukaryota</taxon>
        <taxon>Fungi</taxon>
        <taxon>Dikarya</taxon>
        <taxon>Ascomycota</taxon>
        <taxon>Pezizomycotina</taxon>
        <taxon>Eurotiomycetes</taxon>
        <taxon>Eurotiomycetidae</taxon>
        <taxon>Eurotiales</taxon>
        <taxon>Aspergillaceae</taxon>
        <taxon>Aspergillus</taxon>
        <taxon>Aspergillus subgen. Polypaecilum</taxon>
    </lineage>
</organism>